<dbReference type="GO" id="GO:0004640">
    <property type="term" value="F:phosphoribosylanthranilate isomerase activity"/>
    <property type="evidence" value="ECO:0007669"/>
    <property type="project" value="TreeGrafter"/>
</dbReference>
<dbReference type="PANTHER" id="PTHR22854">
    <property type="entry name" value="TRYPTOPHAN BIOSYNTHESIS PROTEIN"/>
    <property type="match status" value="1"/>
</dbReference>
<dbReference type="UniPathway" id="UPA00035">
    <property type="reaction ID" value="UER00043"/>
</dbReference>
<keyword evidence="9" id="KW-0057">Aromatic amino acid biosynthesis</keyword>
<evidence type="ECO:0000256" key="1">
    <source>
        <dbReference type="ARBA" id="ARBA00001633"/>
    </source>
</evidence>
<evidence type="ECO:0000259" key="11">
    <source>
        <dbReference type="Pfam" id="PF00218"/>
    </source>
</evidence>
<evidence type="ECO:0000256" key="6">
    <source>
        <dbReference type="ARBA" id="ARBA00022605"/>
    </source>
</evidence>
<gene>
    <name evidence="12" type="primary">trpC</name>
    <name evidence="12" type="ORF">ENX77_07160</name>
</gene>
<dbReference type="SUPFAM" id="SSF51366">
    <property type="entry name" value="Ribulose-phoshate binding barrel"/>
    <property type="match status" value="1"/>
</dbReference>
<dbReference type="InterPro" id="IPR013785">
    <property type="entry name" value="Aldolase_TIM"/>
</dbReference>
<evidence type="ECO:0000256" key="8">
    <source>
        <dbReference type="ARBA" id="ARBA00022822"/>
    </source>
</evidence>
<dbReference type="InterPro" id="IPR013798">
    <property type="entry name" value="Indole-3-glycerol_P_synth_dom"/>
</dbReference>
<evidence type="ECO:0000256" key="4">
    <source>
        <dbReference type="ARBA" id="ARBA00012362"/>
    </source>
</evidence>
<evidence type="ECO:0000256" key="5">
    <source>
        <dbReference type="ARBA" id="ARBA00018080"/>
    </source>
</evidence>
<accession>A0A7C3UKX9</accession>
<evidence type="ECO:0000256" key="10">
    <source>
        <dbReference type="ARBA" id="ARBA00023239"/>
    </source>
</evidence>
<dbReference type="AlphaFoldDB" id="A0A7C3UKX9"/>
<comment type="pathway">
    <text evidence="2">Amino-acid biosynthesis; L-tryptophan biosynthesis; L-tryptophan from chorismate: step 4/5.</text>
</comment>
<dbReference type="InterPro" id="IPR001468">
    <property type="entry name" value="Indole-3-GlycerolPSynthase_CS"/>
</dbReference>
<evidence type="ECO:0000256" key="7">
    <source>
        <dbReference type="ARBA" id="ARBA00022793"/>
    </source>
</evidence>
<dbReference type="EMBL" id="DTPI01000033">
    <property type="protein sequence ID" value="HGE66872.1"/>
    <property type="molecule type" value="Genomic_DNA"/>
</dbReference>
<protein>
    <recommendedName>
        <fullName evidence="5">Indole-3-glycerol phosphate synthase</fullName>
        <ecNumber evidence="4">4.1.1.48</ecNumber>
    </recommendedName>
</protein>
<name>A0A7C3UKX9_9EURY</name>
<keyword evidence="8" id="KW-0822">Tryptophan biosynthesis</keyword>
<organism evidence="12">
    <name type="scientific">Geoglobus ahangari</name>
    <dbReference type="NCBI Taxonomy" id="113653"/>
    <lineage>
        <taxon>Archaea</taxon>
        <taxon>Methanobacteriati</taxon>
        <taxon>Methanobacteriota</taxon>
        <taxon>Archaeoglobi</taxon>
        <taxon>Archaeoglobales</taxon>
        <taxon>Archaeoglobaceae</taxon>
        <taxon>Geoglobus</taxon>
    </lineage>
</organism>
<dbReference type="GO" id="GO:0000162">
    <property type="term" value="P:L-tryptophan biosynthetic process"/>
    <property type="evidence" value="ECO:0007669"/>
    <property type="project" value="UniProtKB-UniPathway"/>
</dbReference>
<dbReference type="GO" id="GO:0004425">
    <property type="term" value="F:indole-3-glycerol-phosphate synthase activity"/>
    <property type="evidence" value="ECO:0007669"/>
    <property type="project" value="UniProtKB-EC"/>
</dbReference>
<dbReference type="PROSITE" id="PS00614">
    <property type="entry name" value="IGPS"/>
    <property type="match status" value="1"/>
</dbReference>
<comment type="catalytic activity">
    <reaction evidence="1">
        <text>1-(2-carboxyphenylamino)-1-deoxy-D-ribulose 5-phosphate + H(+) = (1S,2R)-1-C-(indol-3-yl)glycerol 3-phosphate + CO2 + H2O</text>
        <dbReference type="Rhea" id="RHEA:23476"/>
        <dbReference type="ChEBI" id="CHEBI:15377"/>
        <dbReference type="ChEBI" id="CHEBI:15378"/>
        <dbReference type="ChEBI" id="CHEBI:16526"/>
        <dbReference type="ChEBI" id="CHEBI:58613"/>
        <dbReference type="ChEBI" id="CHEBI:58866"/>
        <dbReference type="EC" id="4.1.1.48"/>
    </reaction>
</comment>
<evidence type="ECO:0000256" key="9">
    <source>
        <dbReference type="ARBA" id="ARBA00023141"/>
    </source>
</evidence>
<evidence type="ECO:0000313" key="12">
    <source>
        <dbReference type="EMBL" id="HGE66872.1"/>
    </source>
</evidence>
<dbReference type="InterPro" id="IPR045186">
    <property type="entry name" value="Indole-3-glycerol_P_synth"/>
</dbReference>
<evidence type="ECO:0000256" key="2">
    <source>
        <dbReference type="ARBA" id="ARBA00004696"/>
    </source>
</evidence>
<comment type="caution">
    <text evidence="12">The sequence shown here is derived from an EMBL/GenBank/DDBJ whole genome shotgun (WGS) entry which is preliminary data.</text>
</comment>
<sequence>MMDFGLSNAIKLRKKEGANPIIAEIKVYSPKYGDLLRDRDPIDILKAYERGGAVGISYITEPKHFRGDFKFFRRICRETDLPVLRKDFITSKSEIERTAEAEASAVLIITRILRENTAEFVDYALEHGLETLVEVHSLDEIRIANETKTPLIGINNRDISRLERDNGTVEVTERLCRYVRDGVVKVSESGINSIEDLRRALRCADAALIGTAFMKAKDTEGTVRRFVEARLC</sequence>
<proteinExistence type="inferred from homology"/>
<dbReference type="InterPro" id="IPR011060">
    <property type="entry name" value="RibuloseP-bd_barrel"/>
</dbReference>
<reference evidence="12" key="1">
    <citation type="journal article" date="2020" name="mSystems">
        <title>Genome- and Community-Level Interaction Insights into Carbon Utilization and Element Cycling Functions of Hydrothermarchaeota in Hydrothermal Sediment.</title>
        <authorList>
            <person name="Zhou Z."/>
            <person name="Liu Y."/>
            <person name="Xu W."/>
            <person name="Pan J."/>
            <person name="Luo Z.H."/>
            <person name="Li M."/>
        </authorList>
    </citation>
    <scope>NUCLEOTIDE SEQUENCE [LARGE SCALE GENOMIC DNA]</scope>
    <source>
        <strain evidence="12">SpSt-97</strain>
    </source>
</reference>
<dbReference type="EC" id="4.1.1.48" evidence="4"/>
<keyword evidence="7" id="KW-0210">Decarboxylase</keyword>
<dbReference type="NCBIfam" id="NF001376">
    <property type="entry name" value="PRK00278.2-3"/>
    <property type="match status" value="1"/>
</dbReference>
<feature type="domain" description="Indole-3-glycerol phosphate synthase" evidence="11">
    <location>
        <begin position="11"/>
        <end position="225"/>
    </location>
</feature>
<dbReference type="PANTHER" id="PTHR22854:SF2">
    <property type="entry name" value="INDOLE-3-GLYCEROL-PHOSPHATE SYNTHASE"/>
    <property type="match status" value="1"/>
</dbReference>
<evidence type="ECO:0000256" key="3">
    <source>
        <dbReference type="ARBA" id="ARBA00008737"/>
    </source>
</evidence>
<dbReference type="Gene3D" id="3.20.20.70">
    <property type="entry name" value="Aldolase class I"/>
    <property type="match status" value="1"/>
</dbReference>
<keyword evidence="6" id="KW-0028">Amino-acid biosynthesis</keyword>
<keyword evidence="10 12" id="KW-0456">Lyase</keyword>
<dbReference type="Pfam" id="PF00218">
    <property type="entry name" value="IGPS"/>
    <property type="match status" value="1"/>
</dbReference>
<dbReference type="CDD" id="cd00331">
    <property type="entry name" value="IGPS"/>
    <property type="match status" value="1"/>
</dbReference>
<comment type="similarity">
    <text evidence="3">Belongs to the TrpC family.</text>
</comment>